<evidence type="ECO:0000313" key="3">
    <source>
        <dbReference type="EMBL" id="OHS95294.1"/>
    </source>
</evidence>
<evidence type="ECO:0000259" key="1">
    <source>
        <dbReference type="PROSITE" id="PS50090"/>
    </source>
</evidence>
<dbReference type="InterPro" id="IPR009057">
    <property type="entry name" value="Homeodomain-like_sf"/>
</dbReference>
<dbReference type="VEuPathDB" id="TrichDB:TRFO_38608"/>
<dbReference type="Gene3D" id="1.10.10.60">
    <property type="entry name" value="Homeodomain-like"/>
    <property type="match status" value="1"/>
</dbReference>
<dbReference type="AlphaFoldDB" id="A0A1J4J7W7"/>
<dbReference type="SUPFAM" id="SSF46689">
    <property type="entry name" value="Homeodomain-like"/>
    <property type="match status" value="1"/>
</dbReference>
<dbReference type="SMART" id="SM00717">
    <property type="entry name" value="SANT"/>
    <property type="match status" value="1"/>
</dbReference>
<sequence length="72" mass="8057">MVSVPLVDSSELINDITTTNIFSKEEEEIILLAVFEIGPKWKIIKKRLPGRSAGGIKNHYIKSMKKQISGKS</sequence>
<dbReference type="InterPro" id="IPR001005">
    <property type="entry name" value="SANT/Myb"/>
</dbReference>
<dbReference type="GeneID" id="94846853"/>
<name>A0A1J4J7W7_9EUKA</name>
<dbReference type="OrthoDB" id="2143914at2759"/>
<evidence type="ECO:0000259" key="2">
    <source>
        <dbReference type="PROSITE" id="PS51294"/>
    </source>
</evidence>
<accession>A0A1J4J7W7</accession>
<keyword evidence="4" id="KW-1185">Reference proteome</keyword>
<reference evidence="3" key="1">
    <citation type="submission" date="2016-10" db="EMBL/GenBank/DDBJ databases">
        <authorList>
            <person name="Benchimol M."/>
            <person name="Almeida L.G."/>
            <person name="Vasconcelos A.T."/>
            <person name="Perreira-Neves A."/>
            <person name="Rosa I.A."/>
            <person name="Tasca T."/>
            <person name="Bogo M.R."/>
            <person name="de Souza W."/>
        </authorList>
    </citation>
    <scope>NUCLEOTIDE SEQUENCE [LARGE SCALE GENOMIC DNA]</scope>
    <source>
        <strain evidence="3">K</strain>
    </source>
</reference>
<protein>
    <submittedName>
        <fullName evidence="3">Uncharacterized protein</fullName>
    </submittedName>
</protein>
<organism evidence="3 4">
    <name type="scientific">Tritrichomonas foetus</name>
    <dbReference type="NCBI Taxonomy" id="1144522"/>
    <lineage>
        <taxon>Eukaryota</taxon>
        <taxon>Metamonada</taxon>
        <taxon>Parabasalia</taxon>
        <taxon>Tritrichomonadida</taxon>
        <taxon>Tritrichomonadidae</taxon>
        <taxon>Tritrichomonas</taxon>
    </lineage>
</organism>
<proteinExistence type="predicted"/>
<dbReference type="EMBL" id="MLAK01001257">
    <property type="protein sequence ID" value="OHS95294.1"/>
    <property type="molecule type" value="Genomic_DNA"/>
</dbReference>
<dbReference type="Proteomes" id="UP000179807">
    <property type="component" value="Unassembled WGS sequence"/>
</dbReference>
<dbReference type="PROSITE" id="PS50090">
    <property type="entry name" value="MYB_LIKE"/>
    <property type="match status" value="1"/>
</dbReference>
<comment type="caution">
    <text evidence="3">The sequence shown here is derived from an EMBL/GenBank/DDBJ whole genome shotgun (WGS) entry which is preliminary data.</text>
</comment>
<dbReference type="CDD" id="cd00167">
    <property type="entry name" value="SANT"/>
    <property type="match status" value="1"/>
</dbReference>
<gene>
    <name evidence="3" type="ORF">TRFO_38608</name>
</gene>
<evidence type="ECO:0000313" key="4">
    <source>
        <dbReference type="Proteomes" id="UP000179807"/>
    </source>
</evidence>
<dbReference type="RefSeq" id="XP_068348431.1">
    <property type="nucleotide sequence ID" value="XM_068512149.1"/>
</dbReference>
<dbReference type="PROSITE" id="PS51294">
    <property type="entry name" value="HTH_MYB"/>
    <property type="match status" value="1"/>
</dbReference>
<dbReference type="InterPro" id="IPR017930">
    <property type="entry name" value="Myb_dom"/>
</dbReference>
<feature type="domain" description="HTH myb-type" evidence="2">
    <location>
        <begin position="22"/>
        <end position="68"/>
    </location>
</feature>
<feature type="domain" description="Myb-like" evidence="1">
    <location>
        <begin position="22"/>
        <end position="64"/>
    </location>
</feature>
<dbReference type="Pfam" id="PF00249">
    <property type="entry name" value="Myb_DNA-binding"/>
    <property type="match status" value="1"/>
</dbReference>